<dbReference type="GO" id="GO:0003677">
    <property type="term" value="F:DNA binding"/>
    <property type="evidence" value="ECO:0007669"/>
    <property type="project" value="UniProtKB-KW"/>
</dbReference>
<dbReference type="EMBL" id="UINC01048315">
    <property type="protein sequence ID" value="SVB58708.1"/>
    <property type="molecule type" value="Genomic_DNA"/>
</dbReference>
<dbReference type="SUPFAM" id="SSF56349">
    <property type="entry name" value="DNA breaking-rejoining enzymes"/>
    <property type="match status" value="1"/>
</dbReference>
<dbReference type="InterPro" id="IPR002104">
    <property type="entry name" value="Integrase_catalytic"/>
</dbReference>
<keyword evidence="3" id="KW-0233">DNA recombination</keyword>
<gene>
    <name evidence="6" type="ORF">METZ01_LOCUS211562</name>
</gene>
<name>A0A382F6Q4_9ZZZZ</name>
<dbReference type="Pfam" id="PF17293">
    <property type="entry name" value="Arm-DNA-bind_5"/>
    <property type="match status" value="1"/>
</dbReference>
<feature type="domain" description="Tyr recombinase" evidence="4">
    <location>
        <begin position="178"/>
        <end position="346"/>
    </location>
</feature>
<dbReference type="GO" id="GO:0015074">
    <property type="term" value="P:DNA integration"/>
    <property type="evidence" value="ECO:0007669"/>
    <property type="project" value="InterPro"/>
</dbReference>
<sequence>MSVKLRKKKIAGGKISLYLDIYHNGQRQYEFLKLYLIKGTNTATKVANNETLVLAETITAKRQIEINHSEYGLIPKFKKEADFVEYFKTIGQRKGRSVNIWKNTLNHLKTFTGGKVAFKNINERWLEKYQDYLLKQVSRNSAHTYYSKIKAALNHAVRDKIIQSNPCKRVQNIRKEDTEIQFLTFEEIQVLSRAIPKTESGKEVARMFLFGCFTGLSLANLETLTYEQIEGESVKFFRTKTEKWIYIHLNKTALSLIGNTLNKEPSARIFNTPKRRHATRLLKNWGKQAGIKKNMHYHIARHTFATLSLTSGVDLYTVSKLLGHKNLSTTQIYANVIDSVKRQAVDALPQLEL</sequence>
<dbReference type="InterPro" id="IPR035386">
    <property type="entry name" value="Arm-DNA-bind_5"/>
</dbReference>
<evidence type="ECO:0000259" key="5">
    <source>
        <dbReference type="PROSITE" id="PS51900"/>
    </source>
</evidence>
<evidence type="ECO:0000256" key="3">
    <source>
        <dbReference type="ARBA" id="ARBA00023172"/>
    </source>
</evidence>
<feature type="domain" description="Core-binding (CB)" evidence="5">
    <location>
        <begin position="74"/>
        <end position="157"/>
    </location>
</feature>
<dbReference type="PANTHER" id="PTHR30349">
    <property type="entry name" value="PHAGE INTEGRASE-RELATED"/>
    <property type="match status" value="1"/>
</dbReference>
<evidence type="ECO:0000313" key="6">
    <source>
        <dbReference type="EMBL" id="SVB58708.1"/>
    </source>
</evidence>
<dbReference type="PROSITE" id="PS51900">
    <property type="entry name" value="CB"/>
    <property type="match status" value="1"/>
</dbReference>
<dbReference type="InterPro" id="IPR050090">
    <property type="entry name" value="Tyrosine_recombinase_XerCD"/>
</dbReference>
<accession>A0A382F6Q4</accession>
<keyword evidence="2" id="KW-0238">DNA-binding</keyword>
<dbReference type="PROSITE" id="PS51898">
    <property type="entry name" value="TYR_RECOMBINASE"/>
    <property type="match status" value="1"/>
</dbReference>
<dbReference type="AlphaFoldDB" id="A0A382F6Q4"/>
<dbReference type="InterPro" id="IPR010998">
    <property type="entry name" value="Integrase_recombinase_N"/>
</dbReference>
<evidence type="ECO:0008006" key="7">
    <source>
        <dbReference type="Google" id="ProtNLM"/>
    </source>
</evidence>
<dbReference type="CDD" id="cd01185">
    <property type="entry name" value="INTN1_C_like"/>
    <property type="match status" value="1"/>
</dbReference>
<comment type="similarity">
    <text evidence="1">Belongs to the 'phage' integrase family.</text>
</comment>
<evidence type="ECO:0000256" key="2">
    <source>
        <dbReference type="ARBA" id="ARBA00023125"/>
    </source>
</evidence>
<dbReference type="Gene3D" id="1.10.443.10">
    <property type="entry name" value="Intergrase catalytic core"/>
    <property type="match status" value="1"/>
</dbReference>
<dbReference type="Pfam" id="PF00589">
    <property type="entry name" value="Phage_integrase"/>
    <property type="match status" value="1"/>
</dbReference>
<dbReference type="InterPro" id="IPR013762">
    <property type="entry name" value="Integrase-like_cat_sf"/>
</dbReference>
<organism evidence="6">
    <name type="scientific">marine metagenome</name>
    <dbReference type="NCBI Taxonomy" id="408172"/>
    <lineage>
        <taxon>unclassified sequences</taxon>
        <taxon>metagenomes</taxon>
        <taxon>ecological metagenomes</taxon>
    </lineage>
</organism>
<evidence type="ECO:0000259" key="4">
    <source>
        <dbReference type="PROSITE" id="PS51898"/>
    </source>
</evidence>
<dbReference type="PANTHER" id="PTHR30349:SF64">
    <property type="entry name" value="PROPHAGE INTEGRASE INTD-RELATED"/>
    <property type="match status" value="1"/>
</dbReference>
<dbReference type="InterPro" id="IPR025269">
    <property type="entry name" value="SAM-like_dom"/>
</dbReference>
<dbReference type="InterPro" id="IPR011010">
    <property type="entry name" value="DNA_brk_join_enz"/>
</dbReference>
<dbReference type="Pfam" id="PF13102">
    <property type="entry name" value="Phage_int_SAM_5"/>
    <property type="match status" value="1"/>
</dbReference>
<dbReference type="InterPro" id="IPR044068">
    <property type="entry name" value="CB"/>
</dbReference>
<reference evidence="6" key="1">
    <citation type="submission" date="2018-05" db="EMBL/GenBank/DDBJ databases">
        <authorList>
            <person name="Lanie J.A."/>
            <person name="Ng W.-L."/>
            <person name="Kazmierczak K.M."/>
            <person name="Andrzejewski T.M."/>
            <person name="Davidsen T.M."/>
            <person name="Wayne K.J."/>
            <person name="Tettelin H."/>
            <person name="Glass J.I."/>
            <person name="Rusch D."/>
            <person name="Podicherti R."/>
            <person name="Tsui H.-C.T."/>
            <person name="Winkler M.E."/>
        </authorList>
    </citation>
    <scope>NUCLEOTIDE SEQUENCE</scope>
</reference>
<proteinExistence type="inferred from homology"/>
<evidence type="ECO:0000256" key="1">
    <source>
        <dbReference type="ARBA" id="ARBA00008857"/>
    </source>
</evidence>
<dbReference type="Gene3D" id="1.10.150.130">
    <property type="match status" value="1"/>
</dbReference>
<dbReference type="GO" id="GO:0006310">
    <property type="term" value="P:DNA recombination"/>
    <property type="evidence" value="ECO:0007669"/>
    <property type="project" value="UniProtKB-KW"/>
</dbReference>
<protein>
    <recommendedName>
        <fullName evidence="7">Tyr recombinase domain-containing protein</fullName>
    </recommendedName>
</protein>